<sequence>MITTHKIYFGNARDMKDLSAGSVNLVVTSPPYPMIEMWDRQFSASSPGVRKALEAGDGKRAYELMHRALDRVWHETDRVLAPSGIVCINIGDATRKVSDAFRLYPNHVRITDFFVKAGYDVLPMIIWRKTSNKPNKFMGSGMLPPNAYVTLEHEYILIFRKGGNRQFGEDAKVRRQSAYFREERNAWFSDVWSDLKGVPQQLNGKGRNRSAAYPFELPYRLIQMYSVYGDTVLDPFAGTGTTMLAAMASARNSAGYEIDGTLEQIIDERVAGVMRLTEAVVAERLEKHRRLAGMACDGGAGRYRSDHYDFAVTTSQETNIRLPLADSVKKSAAGQYRVKHSFKRWQF</sequence>
<dbReference type="GeneID" id="5144009"/>
<dbReference type="PRINTS" id="PR00508">
    <property type="entry name" value="S21N4MTFRASE"/>
</dbReference>
<keyword evidence="4 8" id="KW-0949">S-adenosyl-L-methionine</keyword>
<dbReference type="eggNOG" id="arCOG00115">
    <property type="taxonomic scope" value="Archaea"/>
</dbReference>
<dbReference type="REBASE" id="13573">
    <property type="entry name" value="M.Mar50ORF2329P"/>
</dbReference>
<keyword evidence="2 8" id="KW-0489">Methyltransferase</keyword>
<dbReference type="Pfam" id="PF01555">
    <property type="entry name" value="N6_N4_Mtase"/>
    <property type="match status" value="1"/>
</dbReference>
<reference evidence="10 11" key="1">
    <citation type="journal article" date="2006" name="Science">
        <title>Genome of rice cluster I archaea -- the key methane producers in the rice rhizosphere.</title>
        <authorList>
            <person name="Erkel C."/>
            <person name="Kube M."/>
            <person name="Reinhardt R."/>
            <person name="Liesack W."/>
        </authorList>
    </citation>
    <scope>NUCLEOTIDE SEQUENCE [LARGE SCALE GENOMIC DNA]</scope>
    <source>
        <strain evidence="11">DSM 22066 / NBRC 105507 / MRE50</strain>
    </source>
</reference>
<keyword evidence="11" id="KW-1185">Reference proteome</keyword>
<dbReference type="GO" id="GO:0032259">
    <property type="term" value="P:methylation"/>
    <property type="evidence" value="ECO:0007669"/>
    <property type="project" value="UniProtKB-KW"/>
</dbReference>
<organism evidence="10 11">
    <name type="scientific">Methanocella arvoryzae (strain DSM 22066 / NBRC 105507 / MRE50)</name>
    <dbReference type="NCBI Taxonomy" id="351160"/>
    <lineage>
        <taxon>Archaea</taxon>
        <taxon>Methanobacteriati</taxon>
        <taxon>Methanobacteriota</taxon>
        <taxon>Stenosarchaea group</taxon>
        <taxon>Methanomicrobia</taxon>
        <taxon>Methanocellales</taxon>
        <taxon>Methanocellaceae</taxon>
        <taxon>Methanocella</taxon>
    </lineage>
</organism>
<accession>Q0W2G8</accession>
<dbReference type="GO" id="GO:0008170">
    <property type="term" value="F:N-methyltransferase activity"/>
    <property type="evidence" value="ECO:0007669"/>
    <property type="project" value="InterPro"/>
</dbReference>
<keyword evidence="5 8" id="KW-0680">Restriction system</keyword>
<dbReference type="InterPro" id="IPR017985">
    <property type="entry name" value="MeTrfase_CN4_CS"/>
</dbReference>
<evidence type="ECO:0000259" key="9">
    <source>
        <dbReference type="Pfam" id="PF01555"/>
    </source>
</evidence>
<keyword evidence="6" id="KW-0238">DNA-binding</keyword>
<evidence type="ECO:0000256" key="5">
    <source>
        <dbReference type="ARBA" id="ARBA00022747"/>
    </source>
</evidence>
<evidence type="ECO:0000256" key="4">
    <source>
        <dbReference type="ARBA" id="ARBA00022691"/>
    </source>
</evidence>
<dbReference type="GO" id="GO:0015667">
    <property type="term" value="F:site-specific DNA-methyltransferase (cytosine-N4-specific) activity"/>
    <property type="evidence" value="ECO:0007669"/>
    <property type="project" value="UniProtKB-EC"/>
</dbReference>
<dbReference type="EC" id="2.1.1.113" evidence="8"/>
<keyword evidence="3 10" id="KW-0808">Transferase</keyword>
<dbReference type="Gene3D" id="3.40.50.150">
    <property type="entry name" value="Vaccinia Virus protein VP39"/>
    <property type="match status" value="1"/>
</dbReference>
<evidence type="ECO:0000256" key="3">
    <source>
        <dbReference type="ARBA" id="ARBA00022679"/>
    </source>
</evidence>
<evidence type="ECO:0000256" key="8">
    <source>
        <dbReference type="RuleBase" id="RU362026"/>
    </source>
</evidence>
<dbReference type="OrthoDB" id="38200at2157"/>
<dbReference type="Proteomes" id="UP000000663">
    <property type="component" value="Chromosome"/>
</dbReference>
<dbReference type="InterPro" id="IPR029063">
    <property type="entry name" value="SAM-dependent_MTases_sf"/>
</dbReference>
<gene>
    <name evidence="10" type="primary">zim</name>
    <name evidence="10" type="ORF">RCIX2329</name>
</gene>
<dbReference type="SUPFAM" id="SSF53335">
    <property type="entry name" value="S-adenosyl-L-methionine-dependent methyltransferases"/>
    <property type="match status" value="1"/>
</dbReference>
<evidence type="ECO:0000313" key="10">
    <source>
        <dbReference type="EMBL" id="CAJ37425.1"/>
    </source>
</evidence>
<comment type="catalytic activity">
    <reaction evidence="7 8">
        <text>a 2'-deoxycytidine in DNA + S-adenosyl-L-methionine = an N(4)-methyl-2'-deoxycytidine in DNA + S-adenosyl-L-homocysteine + H(+)</text>
        <dbReference type="Rhea" id="RHEA:16857"/>
        <dbReference type="Rhea" id="RHEA-COMP:11369"/>
        <dbReference type="Rhea" id="RHEA-COMP:13674"/>
        <dbReference type="ChEBI" id="CHEBI:15378"/>
        <dbReference type="ChEBI" id="CHEBI:57856"/>
        <dbReference type="ChEBI" id="CHEBI:59789"/>
        <dbReference type="ChEBI" id="CHEBI:85452"/>
        <dbReference type="ChEBI" id="CHEBI:137933"/>
        <dbReference type="EC" id="2.1.1.113"/>
    </reaction>
</comment>
<evidence type="ECO:0000256" key="2">
    <source>
        <dbReference type="ARBA" id="ARBA00022603"/>
    </source>
</evidence>
<dbReference type="PROSITE" id="PS00093">
    <property type="entry name" value="N4_MTASE"/>
    <property type="match status" value="1"/>
</dbReference>
<evidence type="ECO:0000256" key="6">
    <source>
        <dbReference type="ARBA" id="ARBA00023125"/>
    </source>
</evidence>
<dbReference type="InterPro" id="IPR002941">
    <property type="entry name" value="DNA_methylase_N4/N6"/>
</dbReference>
<dbReference type="EMBL" id="AM114193">
    <property type="protein sequence ID" value="CAJ37425.1"/>
    <property type="molecule type" value="Genomic_DNA"/>
</dbReference>
<dbReference type="GO" id="GO:0003677">
    <property type="term" value="F:DNA binding"/>
    <property type="evidence" value="ECO:0007669"/>
    <property type="project" value="UniProtKB-KW"/>
</dbReference>
<feature type="domain" description="DNA methylase N-4/N-6" evidence="9">
    <location>
        <begin position="23"/>
        <end position="265"/>
    </location>
</feature>
<dbReference type="AlphaFoldDB" id="Q0W2G8"/>
<dbReference type="STRING" id="351160.RCIX2329"/>
<evidence type="ECO:0000256" key="1">
    <source>
        <dbReference type="ARBA" id="ARBA00010203"/>
    </source>
</evidence>
<dbReference type="KEGG" id="rci:RCIX2329"/>
<evidence type="ECO:0000313" key="11">
    <source>
        <dbReference type="Proteomes" id="UP000000663"/>
    </source>
</evidence>
<protein>
    <recommendedName>
        <fullName evidence="8">Type II methyltransferase</fullName>
        <ecNumber evidence="8">2.1.1.113</ecNumber>
    </recommendedName>
    <alternativeName>
        <fullName evidence="8">N-4 cytosine-specific methyltransferase</fullName>
    </alternativeName>
</protein>
<name>Q0W2G8_METAR</name>
<dbReference type="GO" id="GO:0009307">
    <property type="term" value="P:DNA restriction-modification system"/>
    <property type="evidence" value="ECO:0007669"/>
    <property type="project" value="UniProtKB-KW"/>
</dbReference>
<dbReference type="InterPro" id="IPR001091">
    <property type="entry name" value="RM_Methyltransferase"/>
</dbReference>
<evidence type="ECO:0000256" key="7">
    <source>
        <dbReference type="ARBA" id="ARBA00049120"/>
    </source>
</evidence>
<proteinExistence type="inferred from homology"/>
<dbReference type="RefSeq" id="WP_012035156.1">
    <property type="nucleotide sequence ID" value="NC_009464.1"/>
</dbReference>
<comment type="similarity">
    <text evidence="1">Belongs to the N(4)/N(6)-methyltransferase family. N(4) subfamily.</text>
</comment>